<dbReference type="EMBL" id="MK838116">
    <property type="protein sequence ID" value="QDH47113.1"/>
    <property type="molecule type" value="Genomic_DNA"/>
</dbReference>
<feature type="domain" description="Lysozyme inhibitor LprI-like N-terminal" evidence="2">
    <location>
        <begin position="23"/>
        <end position="86"/>
    </location>
</feature>
<gene>
    <name evidence="3" type="ORF">LAh10_102</name>
</gene>
<accession>A0A514A1F1</accession>
<reference evidence="3 4" key="1">
    <citation type="submission" date="2019-04" db="EMBL/GenBank/DDBJ databases">
        <title>Novel bacteriophages capable of disrupting biofilms from clinical strains of Aeromonas hydrophila with intrinsic antibiotic resistance.</title>
        <authorList>
            <person name="Kabwe M."/>
            <person name="Brown T.L."/>
            <person name="Speirs L."/>
            <person name="Ku H."/>
            <person name="Leach M."/>
            <person name="Chan H.T."/>
            <person name="Petrovski S."/>
            <person name="Lock P."/>
            <person name="Tucci J."/>
        </authorList>
    </citation>
    <scope>NUCLEOTIDE SEQUENCE [LARGE SCALE GENOMIC DNA]</scope>
</reference>
<proteinExistence type="predicted"/>
<dbReference type="InterPro" id="IPR052755">
    <property type="entry name" value="Lysozyme_Inhibitor_LprI"/>
</dbReference>
<organism evidence="3 4">
    <name type="scientific">Aeromonas phage LAh10</name>
    <dbReference type="NCBI Taxonomy" id="2591025"/>
    <lineage>
        <taxon>Viruses</taxon>
        <taxon>Duplodnaviria</taxon>
        <taxon>Heunggongvirae</taxon>
        <taxon>Uroviricota</taxon>
        <taxon>Caudoviricetes</taxon>
        <taxon>Chimalliviridae</taxon>
        <taxon>Ludhianavirus</taxon>
        <taxon>Ludhianavirus LAh10</taxon>
    </lineage>
</organism>
<evidence type="ECO:0000256" key="1">
    <source>
        <dbReference type="SAM" id="MobiDB-lite"/>
    </source>
</evidence>
<feature type="region of interest" description="Disordered" evidence="1">
    <location>
        <begin position="107"/>
        <end position="136"/>
    </location>
</feature>
<evidence type="ECO:0000313" key="3">
    <source>
        <dbReference type="EMBL" id="QDH47113.1"/>
    </source>
</evidence>
<evidence type="ECO:0000259" key="2">
    <source>
        <dbReference type="Pfam" id="PF07007"/>
    </source>
</evidence>
<protein>
    <recommendedName>
        <fullName evidence="2">Lysozyme inhibitor LprI-like N-terminal domain-containing protein</fullName>
    </recommendedName>
</protein>
<dbReference type="InterPro" id="IPR009739">
    <property type="entry name" value="LprI-like_N"/>
</dbReference>
<evidence type="ECO:0000313" key="4">
    <source>
        <dbReference type="Proteomes" id="UP000318420"/>
    </source>
</evidence>
<dbReference type="Pfam" id="PF07007">
    <property type="entry name" value="LprI"/>
    <property type="match status" value="1"/>
</dbReference>
<dbReference type="Proteomes" id="UP000318420">
    <property type="component" value="Segment"/>
</dbReference>
<sequence>MKKIIIATLFFVPFFGNAASFDCRKATTVIEKTICEDEVVSKLDEEVAKVYKAVRQANPGDQDIINQQRDWIKSRNKATSVVELEEKHRDRLDVLNIMLKASNEPQAMKRGNAGPVAMKRGDAPVKTQEQKTKPVKKGTIAELDDMAKQVSETGYYVDPKGMKFDGRTLGADINGFPGWCAQRVNRVTDTLVLQMVKTDEERAAFVKHSSMFRIVMGNMMLENAKMTTEKMGVPFDPNNFCFNLDV</sequence>
<dbReference type="Gene3D" id="1.20.1270.180">
    <property type="match status" value="1"/>
</dbReference>
<dbReference type="PANTHER" id="PTHR37549:SF1">
    <property type="entry name" value="LIPOPROTEIN LPRI"/>
    <property type="match status" value="1"/>
</dbReference>
<name>A0A514A1F1_9CAUD</name>
<dbReference type="GO" id="GO:0005576">
    <property type="term" value="C:extracellular region"/>
    <property type="evidence" value="ECO:0007669"/>
    <property type="project" value="TreeGrafter"/>
</dbReference>
<dbReference type="PANTHER" id="PTHR37549">
    <property type="entry name" value="LIPOPROTEIN LPRI"/>
    <property type="match status" value="1"/>
</dbReference>
<keyword evidence="4" id="KW-1185">Reference proteome</keyword>
<feature type="compositionally biased region" description="Basic and acidic residues" evidence="1">
    <location>
        <begin position="119"/>
        <end position="132"/>
    </location>
</feature>